<keyword evidence="3" id="KW-1185">Reference proteome</keyword>
<dbReference type="Proteomes" id="UP001499988">
    <property type="component" value="Unassembled WGS sequence"/>
</dbReference>
<dbReference type="EMBL" id="BAABJZ010000015">
    <property type="protein sequence ID" value="GAA4879137.1"/>
    <property type="molecule type" value="Genomic_DNA"/>
</dbReference>
<organism evidence="2 3">
    <name type="scientific">Ferrimonas pelagia</name>
    <dbReference type="NCBI Taxonomy" id="1177826"/>
    <lineage>
        <taxon>Bacteria</taxon>
        <taxon>Pseudomonadati</taxon>
        <taxon>Pseudomonadota</taxon>
        <taxon>Gammaproteobacteria</taxon>
        <taxon>Alteromonadales</taxon>
        <taxon>Ferrimonadaceae</taxon>
        <taxon>Ferrimonas</taxon>
    </lineage>
</organism>
<name>A0ABP9EIB1_9GAMM</name>
<evidence type="ECO:0000256" key="1">
    <source>
        <dbReference type="SAM" id="MobiDB-lite"/>
    </source>
</evidence>
<comment type="caution">
    <text evidence="2">The sequence shown here is derived from an EMBL/GenBank/DDBJ whole genome shotgun (WGS) entry which is preliminary data.</text>
</comment>
<proteinExistence type="predicted"/>
<accession>A0ABP9EIB1</accession>
<feature type="region of interest" description="Disordered" evidence="1">
    <location>
        <begin position="41"/>
        <end position="79"/>
    </location>
</feature>
<feature type="compositionally biased region" description="Basic and acidic residues" evidence="1">
    <location>
        <begin position="59"/>
        <end position="77"/>
    </location>
</feature>
<dbReference type="Pfam" id="PF08811">
    <property type="entry name" value="DUF1800"/>
    <property type="match status" value="1"/>
</dbReference>
<evidence type="ECO:0000313" key="3">
    <source>
        <dbReference type="Proteomes" id="UP001499988"/>
    </source>
</evidence>
<gene>
    <name evidence="2" type="ORF">GCM10023333_11190</name>
</gene>
<dbReference type="RefSeq" id="WP_345334236.1">
    <property type="nucleotide sequence ID" value="NZ_BAABJZ010000015.1"/>
</dbReference>
<dbReference type="InterPro" id="IPR014917">
    <property type="entry name" value="DUF1800"/>
</dbReference>
<reference evidence="3" key="1">
    <citation type="journal article" date="2019" name="Int. J. Syst. Evol. Microbiol.">
        <title>The Global Catalogue of Microorganisms (GCM) 10K type strain sequencing project: providing services to taxonomists for standard genome sequencing and annotation.</title>
        <authorList>
            <consortium name="The Broad Institute Genomics Platform"/>
            <consortium name="The Broad Institute Genome Sequencing Center for Infectious Disease"/>
            <person name="Wu L."/>
            <person name="Ma J."/>
        </authorList>
    </citation>
    <scope>NUCLEOTIDE SEQUENCE [LARGE SCALE GENOMIC DNA]</scope>
    <source>
        <strain evidence="3">JCM 18401</strain>
    </source>
</reference>
<evidence type="ECO:0008006" key="4">
    <source>
        <dbReference type="Google" id="ProtNLM"/>
    </source>
</evidence>
<sequence>MSIDAHHIASTRFGLGPRPGELAQIKQVGAQRWLEQQLTQTGPQFDNGPLHALLSQPGRSDEPEARKARSKRARQEAQRQVQYRHQYALSSDAPLLERLSHFWTNHFAVSIDKRPVLMLAGAMERDAIRPHLTGRFSDMLSAVCRHPAMLLYLDNAQSAGPNSRVGMKRNKGLNENLAREILELHTLGVDGPYGQPDVEALAAMLTGWSVDRGTGGGFVFRPAMHQSGPQTLLGKRYPDTQEQQAQQALQALARHPATAQFLATKLARHFIADEPSAELVATLAKTYRDHDTSLKAMTIAMIRHPHSWRIERQKWRQPIQYLYGVGRAIGLDDGAQLERLARQLAQPTYQPGSPAGWPDTAQAWRSASALASRAEVAQLAAKRSDHSAEQLAASLGIEPRWPDSPLSATDQRYLLLMHPQLLEV</sequence>
<protein>
    <recommendedName>
        <fullName evidence="4">DUF1800 domain-containing protein</fullName>
    </recommendedName>
</protein>
<evidence type="ECO:0000313" key="2">
    <source>
        <dbReference type="EMBL" id="GAA4879137.1"/>
    </source>
</evidence>